<dbReference type="Proteomes" id="UP000789342">
    <property type="component" value="Unassembled WGS sequence"/>
</dbReference>
<accession>A0A9N8W6B2</accession>
<dbReference type="EMBL" id="CAJVPV010000859">
    <property type="protein sequence ID" value="CAG8476558.1"/>
    <property type="molecule type" value="Genomic_DNA"/>
</dbReference>
<evidence type="ECO:0000256" key="1">
    <source>
        <dbReference type="SAM" id="MobiDB-lite"/>
    </source>
</evidence>
<feature type="compositionally biased region" description="Polar residues" evidence="1">
    <location>
        <begin position="46"/>
        <end position="59"/>
    </location>
</feature>
<evidence type="ECO:0000313" key="2">
    <source>
        <dbReference type="EMBL" id="CAG8476558.1"/>
    </source>
</evidence>
<evidence type="ECO:0000313" key="3">
    <source>
        <dbReference type="Proteomes" id="UP000789342"/>
    </source>
</evidence>
<feature type="region of interest" description="Disordered" evidence="1">
    <location>
        <begin position="44"/>
        <end position="66"/>
    </location>
</feature>
<organism evidence="2 3">
    <name type="scientific">Acaulospora morrowiae</name>
    <dbReference type="NCBI Taxonomy" id="94023"/>
    <lineage>
        <taxon>Eukaryota</taxon>
        <taxon>Fungi</taxon>
        <taxon>Fungi incertae sedis</taxon>
        <taxon>Mucoromycota</taxon>
        <taxon>Glomeromycotina</taxon>
        <taxon>Glomeromycetes</taxon>
        <taxon>Diversisporales</taxon>
        <taxon>Acaulosporaceae</taxon>
        <taxon>Acaulospora</taxon>
    </lineage>
</organism>
<comment type="caution">
    <text evidence="2">The sequence shown here is derived from an EMBL/GenBank/DDBJ whole genome shotgun (WGS) entry which is preliminary data.</text>
</comment>
<name>A0A9N8W6B2_9GLOM</name>
<proteinExistence type="predicted"/>
<dbReference type="AlphaFoldDB" id="A0A9N8W6B2"/>
<keyword evidence="3" id="KW-1185">Reference proteome</keyword>
<reference evidence="2" key="1">
    <citation type="submission" date="2021-06" db="EMBL/GenBank/DDBJ databases">
        <authorList>
            <person name="Kallberg Y."/>
            <person name="Tangrot J."/>
            <person name="Rosling A."/>
        </authorList>
    </citation>
    <scope>NUCLEOTIDE SEQUENCE</scope>
    <source>
        <strain evidence="2">CL551</strain>
    </source>
</reference>
<sequence>MYSRFKGEEGVLEGLKDVDGVTKAKRNTGVVTPKNPSNLLIAKESTLPSLTPQESSASFLRNFHHQ</sequence>
<gene>
    <name evidence="2" type="ORF">AMORRO_LOCUS2101</name>
</gene>
<protein>
    <submittedName>
        <fullName evidence="2">9073_t:CDS:1</fullName>
    </submittedName>
</protein>